<dbReference type="PRINTS" id="PR00047">
    <property type="entry name" value="STROIDFINGER"/>
</dbReference>
<dbReference type="Pfam" id="PF00104">
    <property type="entry name" value="Hormone_recep"/>
    <property type="match status" value="1"/>
</dbReference>
<dbReference type="GO" id="GO:0006357">
    <property type="term" value="P:regulation of transcription by RNA polymerase II"/>
    <property type="evidence" value="ECO:0007669"/>
    <property type="project" value="TreeGrafter"/>
</dbReference>
<dbReference type="GO" id="GO:0008270">
    <property type="term" value="F:zinc ion binding"/>
    <property type="evidence" value="ECO:0007669"/>
    <property type="project" value="UniProtKB-KW"/>
</dbReference>
<dbReference type="InParanoid" id="E3LPK9"/>
<dbReference type="InterPro" id="IPR001628">
    <property type="entry name" value="Znf_hrmn_rcpt"/>
</dbReference>
<keyword evidence="5 9" id="KW-0238">DNA-binding</keyword>
<evidence type="ECO:0000256" key="5">
    <source>
        <dbReference type="ARBA" id="ARBA00023125"/>
    </source>
</evidence>
<gene>
    <name evidence="12" type="primary">Cre-nhr-286</name>
    <name evidence="12" type="ORF">CRE_27304</name>
</gene>
<dbReference type="OMA" id="PACYSKV"/>
<accession>E3LPK9</accession>
<evidence type="ECO:0000256" key="8">
    <source>
        <dbReference type="ARBA" id="ARBA00023242"/>
    </source>
</evidence>
<keyword evidence="3 9" id="KW-0862">Zinc</keyword>
<evidence type="ECO:0000256" key="7">
    <source>
        <dbReference type="ARBA" id="ARBA00023170"/>
    </source>
</evidence>
<dbReference type="InterPro" id="IPR035500">
    <property type="entry name" value="NHR-like_dom_sf"/>
</dbReference>
<keyword evidence="6 9" id="KW-0804">Transcription</keyword>
<keyword evidence="1 9" id="KW-0479">Metal-binding</keyword>
<organism evidence="13">
    <name type="scientific">Caenorhabditis remanei</name>
    <name type="common">Caenorhabditis vulgaris</name>
    <dbReference type="NCBI Taxonomy" id="31234"/>
    <lineage>
        <taxon>Eukaryota</taxon>
        <taxon>Metazoa</taxon>
        <taxon>Ecdysozoa</taxon>
        <taxon>Nematoda</taxon>
        <taxon>Chromadorea</taxon>
        <taxon>Rhabditida</taxon>
        <taxon>Rhabditina</taxon>
        <taxon>Rhabditomorpha</taxon>
        <taxon>Rhabditoidea</taxon>
        <taxon>Rhabditidae</taxon>
        <taxon>Peloderinae</taxon>
        <taxon>Caenorhabditis</taxon>
    </lineage>
</organism>
<comment type="similarity">
    <text evidence="9">Belongs to the nuclear hormone receptor family.</text>
</comment>
<feature type="domain" description="Nuclear receptor" evidence="10">
    <location>
        <begin position="2"/>
        <end position="94"/>
    </location>
</feature>
<dbReference type="GO" id="GO:0003700">
    <property type="term" value="F:DNA-binding transcription factor activity"/>
    <property type="evidence" value="ECO:0007669"/>
    <property type="project" value="InterPro"/>
</dbReference>
<sequence length="426" mass="49045">MEQICLVCTAVSTEPHYGADVCRACAAFFRRRVFSRFPAKCDQVGTCEITSNSVWSYDFRVNRIVAGEREVRQCKACRMEKCLKIGMQVSNVQNKRDKHDNEKIFGNRRSELSEKSLAPACYSKVNVLPLELQCSSSSSDYDYNSMRLKSLHLNFTEMLQLRKRIFPRRRVTRSLHHAEALTIFRKDVKLAADWINNTFPELSQCLEPSQQKILFRNFYLKWTVFEPAYLAVLLGKPGTNFSRVSHRISGKPNTYHLPTGDIVDEVGIYYTRHLGTPPSYSLDEVSRIFSPYWTDFRNTLVDPVIDAKLSIHEFLLLCSICLFDVGLDGQSEECIQFCQKARQELFRELNVVCKHVCESTKSSENSCFRFAQNMLLLPSIQRGIDVFEEELQLGGLYKLISTSTDDWYAMVDGPSFEDKELKVNNL</sequence>
<evidence type="ECO:0000313" key="12">
    <source>
        <dbReference type="EMBL" id="EFP05724.1"/>
    </source>
</evidence>
<dbReference type="Gene3D" id="1.10.565.10">
    <property type="entry name" value="Retinoid X Receptor"/>
    <property type="match status" value="1"/>
</dbReference>
<dbReference type="STRING" id="31234.E3LPK9"/>
<dbReference type="eggNOG" id="KOG3575">
    <property type="taxonomic scope" value="Eukaryota"/>
</dbReference>
<dbReference type="OrthoDB" id="5781517at2759"/>
<comment type="subcellular location">
    <subcellularLocation>
        <location evidence="9">Nucleus</location>
    </subcellularLocation>
</comment>
<evidence type="ECO:0000256" key="2">
    <source>
        <dbReference type="ARBA" id="ARBA00022771"/>
    </source>
</evidence>
<evidence type="ECO:0000256" key="3">
    <source>
        <dbReference type="ARBA" id="ARBA00022833"/>
    </source>
</evidence>
<evidence type="ECO:0000313" key="13">
    <source>
        <dbReference type="Proteomes" id="UP000008281"/>
    </source>
</evidence>
<dbReference type="InterPro" id="IPR000536">
    <property type="entry name" value="Nucl_hrmn_rcpt_lig-bd"/>
</dbReference>
<keyword evidence="8 9" id="KW-0539">Nucleus</keyword>
<dbReference type="SUPFAM" id="SSF57716">
    <property type="entry name" value="Glucocorticoid receptor-like (DNA-binding domain)"/>
    <property type="match status" value="1"/>
</dbReference>
<name>E3LPK9_CAERE</name>
<keyword evidence="4 9" id="KW-0805">Transcription regulation</keyword>
<dbReference type="GO" id="GO:0043565">
    <property type="term" value="F:sequence-specific DNA binding"/>
    <property type="evidence" value="ECO:0007669"/>
    <property type="project" value="InterPro"/>
</dbReference>
<proteinExistence type="inferred from homology"/>
<keyword evidence="2 9" id="KW-0863">Zinc-finger</keyword>
<dbReference type="GO" id="GO:0005634">
    <property type="term" value="C:nucleus"/>
    <property type="evidence" value="ECO:0007669"/>
    <property type="project" value="UniProtKB-SubCell"/>
</dbReference>
<evidence type="ECO:0000256" key="6">
    <source>
        <dbReference type="ARBA" id="ARBA00023163"/>
    </source>
</evidence>
<evidence type="ECO:0000256" key="1">
    <source>
        <dbReference type="ARBA" id="ARBA00022723"/>
    </source>
</evidence>
<dbReference type="SMART" id="SM00430">
    <property type="entry name" value="HOLI"/>
    <property type="match status" value="1"/>
</dbReference>
<dbReference type="FunCoup" id="E3LPK9">
    <property type="interactions" value="180"/>
</dbReference>
<dbReference type="Gene3D" id="3.30.50.10">
    <property type="entry name" value="Erythroid Transcription Factor GATA-1, subunit A"/>
    <property type="match status" value="1"/>
</dbReference>
<dbReference type="PANTHER" id="PTHR46011:SF12">
    <property type="entry name" value="NUCLEAR HORMONE RECEPTOR FAMILY"/>
    <property type="match status" value="1"/>
</dbReference>
<dbReference type="PROSITE" id="PS51843">
    <property type="entry name" value="NR_LBD"/>
    <property type="match status" value="1"/>
</dbReference>
<dbReference type="AlphaFoldDB" id="E3LPK9"/>
<dbReference type="SMART" id="SM00399">
    <property type="entry name" value="ZnF_C4"/>
    <property type="match status" value="1"/>
</dbReference>
<dbReference type="InterPro" id="IPR013088">
    <property type="entry name" value="Znf_NHR/GATA"/>
</dbReference>
<evidence type="ECO:0000256" key="4">
    <source>
        <dbReference type="ARBA" id="ARBA00023015"/>
    </source>
</evidence>
<dbReference type="HOGENOM" id="CLU_007368_1_0_1"/>
<evidence type="ECO:0000259" key="10">
    <source>
        <dbReference type="PROSITE" id="PS51030"/>
    </source>
</evidence>
<dbReference type="SUPFAM" id="SSF48508">
    <property type="entry name" value="Nuclear receptor ligand-binding domain"/>
    <property type="match status" value="1"/>
</dbReference>
<evidence type="ECO:0000256" key="9">
    <source>
        <dbReference type="RuleBase" id="RU004334"/>
    </source>
</evidence>
<dbReference type="Proteomes" id="UP000008281">
    <property type="component" value="Unassembled WGS sequence"/>
</dbReference>
<protein>
    <submittedName>
        <fullName evidence="12">CRE-NHR-286 protein</fullName>
    </submittedName>
</protein>
<dbReference type="EMBL" id="DS268412">
    <property type="protein sequence ID" value="EFP05724.1"/>
    <property type="molecule type" value="Genomic_DNA"/>
</dbReference>
<dbReference type="PANTHER" id="PTHR46011">
    <property type="entry name" value="NUCLEAR HORMONE RECEPTOR FAMILY MEMBER NHR-86-RELATED"/>
    <property type="match status" value="1"/>
</dbReference>
<dbReference type="PROSITE" id="PS00031">
    <property type="entry name" value="NUCLEAR_REC_DBD_1"/>
    <property type="match status" value="1"/>
</dbReference>
<reference evidence="12" key="1">
    <citation type="submission" date="2007-07" db="EMBL/GenBank/DDBJ databases">
        <title>PCAP assembly of the Caenorhabditis remanei genome.</title>
        <authorList>
            <consortium name="The Caenorhabditis remanei Sequencing Consortium"/>
            <person name="Wilson R.K."/>
        </authorList>
    </citation>
    <scope>NUCLEOTIDE SEQUENCE [LARGE SCALE GENOMIC DNA]</scope>
    <source>
        <strain evidence="12">PB4641</strain>
    </source>
</reference>
<dbReference type="Pfam" id="PF00105">
    <property type="entry name" value="zf-C4"/>
    <property type="match status" value="1"/>
</dbReference>
<evidence type="ECO:0000259" key="11">
    <source>
        <dbReference type="PROSITE" id="PS51843"/>
    </source>
</evidence>
<keyword evidence="13" id="KW-1185">Reference proteome</keyword>
<dbReference type="PROSITE" id="PS51030">
    <property type="entry name" value="NUCLEAR_REC_DBD_2"/>
    <property type="match status" value="1"/>
</dbReference>
<feature type="domain" description="NR LBD" evidence="11">
    <location>
        <begin position="140"/>
        <end position="413"/>
    </location>
</feature>
<keyword evidence="7 9" id="KW-0675">Receptor</keyword>